<accession>A0A3B0VHD8</accession>
<comment type="similarity">
    <text evidence="1">Belongs to the TolB family.</text>
</comment>
<protein>
    <submittedName>
        <fullName evidence="3">TolB protein, periplasmic protein involved in the tonb-independent uptake of group A colicins</fullName>
    </submittedName>
</protein>
<reference evidence="3" key="1">
    <citation type="submission" date="2018-06" db="EMBL/GenBank/DDBJ databases">
        <authorList>
            <person name="Zhirakovskaya E."/>
        </authorList>
    </citation>
    <scope>NUCLEOTIDE SEQUENCE</scope>
</reference>
<evidence type="ECO:0000256" key="2">
    <source>
        <dbReference type="SAM" id="Phobius"/>
    </source>
</evidence>
<dbReference type="Gene3D" id="2.120.10.30">
    <property type="entry name" value="TolB, C-terminal domain"/>
    <property type="match status" value="1"/>
</dbReference>
<organism evidence="3">
    <name type="scientific">hydrothermal vent metagenome</name>
    <dbReference type="NCBI Taxonomy" id="652676"/>
    <lineage>
        <taxon>unclassified sequences</taxon>
        <taxon>metagenomes</taxon>
        <taxon>ecological metagenomes</taxon>
    </lineage>
</organism>
<feature type="transmembrane region" description="Helical" evidence="2">
    <location>
        <begin position="20"/>
        <end position="38"/>
    </location>
</feature>
<dbReference type="SUPFAM" id="SSF82171">
    <property type="entry name" value="DPP6 N-terminal domain-like"/>
    <property type="match status" value="1"/>
</dbReference>
<keyword evidence="2" id="KW-0812">Transmembrane</keyword>
<sequence length="384" mass="42763">MSRQTSLINQTKSIRLTRPWQLSLLLLFLISVVAALFITTQKESRINLLPPVLYLAEDETGRLQLFLASEPAWQPRQLTRETAEILSYSSAPDGNQVAYAVAQADGSSQIKLLQLNNSTVKTVLTCANAECSQPVWHPDSRRLLYERRTSPNFARPQLHWLDVVTGETKLLLEKETAVSSSARFSPDGNWVSLAVSPEVGIRLYNFADGRSFTFPSDIGTPAAWHPSGNQLLFQNSRAVVFHSEDTDVHDEHSHDFTMVVNLFGRTLGSESTELLSSNGAFDDGNPAYSPDGKWIAFGRRLARTNTGRQLWLMQADGSESHLLTNDISIHYGPPSWSPDGRLLLFQKYNSSTPDQPPSIWLLEIASGKFSQIIKNGLLPTWLSP</sequence>
<dbReference type="PANTHER" id="PTHR36842:SF1">
    <property type="entry name" value="PROTEIN TOLB"/>
    <property type="match status" value="1"/>
</dbReference>
<dbReference type="AlphaFoldDB" id="A0A3B0VHD8"/>
<evidence type="ECO:0000313" key="3">
    <source>
        <dbReference type="EMBL" id="VAW42955.1"/>
    </source>
</evidence>
<name>A0A3B0VHD8_9ZZZZ</name>
<proteinExistence type="inferred from homology"/>
<keyword evidence="2" id="KW-0472">Membrane</keyword>
<dbReference type="Pfam" id="PF07676">
    <property type="entry name" value="PD40"/>
    <property type="match status" value="2"/>
</dbReference>
<dbReference type="InterPro" id="IPR011042">
    <property type="entry name" value="6-blade_b-propeller_TolB-like"/>
</dbReference>
<dbReference type="PANTHER" id="PTHR36842">
    <property type="entry name" value="PROTEIN TOLB HOMOLOG"/>
    <property type="match status" value="1"/>
</dbReference>
<dbReference type="InterPro" id="IPR011659">
    <property type="entry name" value="WD40"/>
</dbReference>
<dbReference type="EMBL" id="UOEU01000990">
    <property type="protein sequence ID" value="VAW42955.1"/>
    <property type="molecule type" value="Genomic_DNA"/>
</dbReference>
<gene>
    <name evidence="3" type="ORF">MNBD_CHLOROFLEXI01-2533</name>
</gene>
<keyword evidence="2" id="KW-1133">Transmembrane helix</keyword>
<evidence type="ECO:0000256" key="1">
    <source>
        <dbReference type="ARBA" id="ARBA00009820"/>
    </source>
</evidence>
<dbReference type="Gene3D" id="2.120.10.60">
    <property type="entry name" value="Tricorn protease N-terminal domain"/>
    <property type="match status" value="1"/>
</dbReference>